<feature type="non-terminal residue" evidence="14">
    <location>
        <position position="1"/>
    </location>
</feature>
<evidence type="ECO:0000256" key="6">
    <source>
        <dbReference type="ARBA" id="ARBA00022723"/>
    </source>
</evidence>
<reference evidence="14" key="1">
    <citation type="submission" date="2018-05" db="EMBL/GenBank/DDBJ databases">
        <authorList>
            <person name="Lanie J.A."/>
            <person name="Ng W.-L."/>
            <person name="Kazmierczak K.M."/>
            <person name="Andrzejewski T.M."/>
            <person name="Davidsen T.M."/>
            <person name="Wayne K.J."/>
            <person name="Tettelin H."/>
            <person name="Glass J.I."/>
            <person name="Rusch D."/>
            <person name="Podicherti R."/>
            <person name="Tsui H.-C.T."/>
            <person name="Winkler M.E."/>
        </authorList>
    </citation>
    <scope>NUCLEOTIDE SEQUENCE</scope>
</reference>
<organism evidence="14">
    <name type="scientific">marine metagenome</name>
    <dbReference type="NCBI Taxonomy" id="408172"/>
    <lineage>
        <taxon>unclassified sequences</taxon>
        <taxon>metagenomes</taxon>
        <taxon>ecological metagenomes</taxon>
    </lineage>
</organism>
<evidence type="ECO:0000256" key="11">
    <source>
        <dbReference type="ARBA" id="ARBA00023136"/>
    </source>
</evidence>
<evidence type="ECO:0000256" key="1">
    <source>
        <dbReference type="ARBA" id="ARBA00004429"/>
    </source>
</evidence>
<keyword evidence="4" id="KW-0997">Cell inner membrane</keyword>
<dbReference type="InterPro" id="IPR005804">
    <property type="entry name" value="FA_desaturase_dom"/>
</dbReference>
<dbReference type="GO" id="GO:0004497">
    <property type="term" value="F:monooxygenase activity"/>
    <property type="evidence" value="ECO:0007669"/>
    <property type="project" value="UniProtKB-KW"/>
</dbReference>
<feature type="transmembrane region" description="Helical" evidence="12">
    <location>
        <begin position="38"/>
        <end position="56"/>
    </location>
</feature>
<keyword evidence="7 12" id="KW-1133">Transmembrane helix</keyword>
<evidence type="ECO:0000256" key="4">
    <source>
        <dbReference type="ARBA" id="ARBA00022519"/>
    </source>
</evidence>
<evidence type="ECO:0000259" key="13">
    <source>
        <dbReference type="Pfam" id="PF00487"/>
    </source>
</evidence>
<dbReference type="AlphaFoldDB" id="A0A383DNF6"/>
<keyword evidence="8" id="KW-0560">Oxidoreductase</keyword>
<comment type="subcellular location">
    <subcellularLocation>
        <location evidence="1">Cell inner membrane</location>
        <topology evidence="1">Multi-pass membrane protein</topology>
    </subcellularLocation>
</comment>
<evidence type="ECO:0000256" key="2">
    <source>
        <dbReference type="ARBA" id="ARBA00010823"/>
    </source>
</evidence>
<dbReference type="EMBL" id="UINC01218655">
    <property type="protein sequence ID" value="SVE45775.1"/>
    <property type="molecule type" value="Genomic_DNA"/>
</dbReference>
<feature type="domain" description="Fatty acid desaturase" evidence="13">
    <location>
        <begin position="64"/>
        <end position="229"/>
    </location>
</feature>
<sequence>WVRAGTILALGIYPILDWLLGEDHHNREVRTNGTPFEAMLYAHALLMIPLIWTVCWRGQQDGSAWTTWAAAFSTGIASGMCGIVVGHEMGHKKPKSIGWWMGRATLVSVMYAHFTTEHNYNHHKNVATAKDPASAPKGRGLWLHIAQTLPKQFISAWGIQAKRSKSVLHNSILHGLLAQIAFAAIIWFFFGIWGLGALLFVGTLSITLLEYVNYIRHYGLERENGERQTKMHSW</sequence>
<dbReference type="GO" id="GO:0006629">
    <property type="term" value="P:lipid metabolic process"/>
    <property type="evidence" value="ECO:0007669"/>
    <property type="project" value="InterPro"/>
</dbReference>
<keyword evidence="10" id="KW-0503">Monooxygenase</keyword>
<name>A0A383DNF6_9ZZZZ</name>
<evidence type="ECO:0000256" key="3">
    <source>
        <dbReference type="ARBA" id="ARBA00022475"/>
    </source>
</evidence>
<dbReference type="GO" id="GO:0005886">
    <property type="term" value="C:plasma membrane"/>
    <property type="evidence" value="ECO:0007669"/>
    <property type="project" value="UniProtKB-SubCell"/>
</dbReference>
<evidence type="ECO:0000256" key="5">
    <source>
        <dbReference type="ARBA" id="ARBA00022692"/>
    </source>
</evidence>
<evidence type="ECO:0000313" key="14">
    <source>
        <dbReference type="EMBL" id="SVE45775.1"/>
    </source>
</evidence>
<accession>A0A383DNF6</accession>
<dbReference type="PANTHER" id="PTHR38674:SF1">
    <property type="entry name" value="ALKANE 1-MONOOXYGENASE 1"/>
    <property type="match status" value="1"/>
</dbReference>
<feature type="non-terminal residue" evidence="14">
    <location>
        <position position="234"/>
    </location>
</feature>
<keyword evidence="6" id="KW-0479">Metal-binding</keyword>
<comment type="similarity">
    <text evidence="2">Belongs to the fatty acid desaturase type 1 family. AlkB subfamily.</text>
</comment>
<protein>
    <recommendedName>
        <fullName evidence="13">Fatty acid desaturase domain-containing protein</fullName>
    </recommendedName>
</protein>
<evidence type="ECO:0000256" key="7">
    <source>
        <dbReference type="ARBA" id="ARBA00022989"/>
    </source>
</evidence>
<keyword evidence="5 12" id="KW-0812">Transmembrane</keyword>
<keyword evidence="9" id="KW-0408">Iron</keyword>
<feature type="transmembrane region" description="Helical" evidence="12">
    <location>
        <begin position="172"/>
        <end position="190"/>
    </location>
</feature>
<evidence type="ECO:0000256" key="10">
    <source>
        <dbReference type="ARBA" id="ARBA00023033"/>
    </source>
</evidence>
<keyword evidence="3" id="KW-1003">Cell membrane</keyword>
<dbReference type="GO" id="GO:0046872">
    <property type="term" value="F:metal ion binding"/>
    <property type="evidence" value="ECO:0007669"/>
    <property type="project" value="UniProtKB-KW"/>
</dbReference>
<feature type="transmembrane region" description="Helical" evidence="12">
    <location>
        <begin position="196"/>
        <end position="214"/>
    </location>
</feature>
<dbReference type="Pfam" id="PF00487">
    <property type="entry name" value="FA_desaturase"/>
    <property type="match status" value="1"/>
</dbReference>
<dbReference type="InterPro" id="IPR033885">
    <property type="entry name" value="AlkB/XylM"/>
</dbReference>
<evidence type="ECO:0000256" key="9">
    <source>
        <dbReference type="ARBA" id="ARBA00023004"/>
    </source>
</evidence>
<evidence type="ECO:0000256" key="8">
    <source>
        <dbReference type="ARBA" id="ARBA00023002"/>
    </source>
</evidence>
<dbReference type="PANTHER" id="PTHR38674">
    <property type="entry name" value="ALKANE 1-MONOOXYGENASE 1"/>
    <property type="match status" value="1"/>
</dbReference>
<keyword evidence="11 12" id="KW-0472">Membrane</keyword>
<evidence type="ECO:0000256" key="12">
    <source>
        <dbReference type="SAM" id="Phobius"/>
    </source>
</evidence>
<proteinExistence type="inferred from homology"/>
<feature type="transmembrane region" description="Helical" evidence="12">
    <location>
        <begin position="68"/>
        <end position="85"/>
    </location>
</feature>
<gene>
    <name evidence="14" type="ORF">METZ01_LOCUS498629</name>
</gene>